<name>A0A348WLV8_9GAMM</name>
<dbReference type="EMBL" id="DMUP01000042">
    <property type="protein sequence ID" value="HAR55520.1"/>
    <property type="molecule type" value="Genomic_DNA"/>
</dbReference>
<reference evidence="1 2" key="1">
    <citation type="journal article" date="2018" name="Nat. Biotechnol.">
        <title>A standardized bacterial taxonomy based on genome phylogeny substantially revises the tree of life.</title>
        <authorList>
            <person name="Parks D.H."/>
            <person name="Chuvochina M."/>
            <person name="Waite D.W."/>
            <person name="Rinke C."/>
            <person name="Skarshewski A."/>
            <person name="Chaumeil P.A."/>
            <person name="Hugenholtz P."/>
        </authorList>
    </citation>
    <scope>NUCLEOTIDE SEQUENCE [LARGE SCALE GENOMIC DNA]</scope>
    <source>
        <strain evidence="1">UBA9360</strain>
    </source>
</reference>
<accession>A0A348WLV8</accession>
<organism evidence="1 2">
    <name type="scientific">Idiomarina baltica</name>
    <dbReference type="NCBI Taxonomy" id="190892"/>
    <lineage>
        <taxon>Bacteria</taxon>
        <taxon>Pseudomonadati</taxon>
        <taxon>Pseudomonadota</taxon>
        <taxon>Gammaproteobacteria</taxon>
        <taxon>Alteromonadales</taxon>
        <taxon>Idiomarinaceae</taxon>
        <taxon>Idiomarina</taxon>
    </lineage>
</organism>
<evidence type="ECO:0000313" key="2">
    <source>
        <dbReference type="Proteomes" id="UP000262878"/>
    </source>
</evidence>
<gene>
    <name evidence="1" type="ORF">DCR58_01905</name>
</gene>
<proteinExistence type="predicted"/>
<evidence type="ECO:0000313" key="1">
    <source>
        <dbReference type="EMBL" id="HAR55520.1"/>
    </source>
</evidence>
<sequence>MKKDAPFNPHCNEPVESGKFCWRINDGRAWKKETHDTENEALNTAKTYCIDNIGVGEYTIHIGITKTEPVETQQLIDRYITHIEMFGDIGPLFSAMGLPSSMHAKAKKDVARATQHVLQNLTHLCKRTTILSYATHLFSVKNKDVGIVSTSLPDLLMELRAQYGHANPDWTTVRNLQILLVRKSRELISDHSLPFELKAMCLWQGYERTKNKLHIVCTESYGQKRFHRIKGSPLCVKTPKIENNQDEHPTPCLTCVERLIKLIA</sequence>
<dbReference type="AlphaFoldDB" id="A0A348WLV8"/>
<protein>
    <submittedName>
        <fullName evidence="1">Uncharacterized protein</fullName>
    </submittedName>
</protein>
<dbReference type="Proteomes" id="UP000262878">
    <property type="component" value="Unassembled WGS sequence"/>
</dbReference>
<comment type="caution">
    <text evidence="1">The sequence shown here is derived from an EMBL/GenBank/DDBJ whole genome shotgun (WGS) entry which is preliminary data.</text>
</comment>